<dbReference type="Gene3D" id="1.10.3300.10">
    <property type="entry name" value="Jann2411-like domain"/>
    <property type="match status" value="1"/>
</dbReference>
<reference evidence="2" key="1">
    <citation type="submission" date="2021-02" db="EMBL/GenBank/DDBJ databases">
        <title>Natronoglycomyces albus gen. nov., sp. nov, a haloalkaliphilic actinobacterium from a soda solonchak soil.</title>
        <authorList>
            <person name="Sorokin D.Y."/>
            <person name="Khijniak T.V."/>
            <person name="Zakharycheva A.P."/>
            <person name="Boueva O.V."/>
            <person name="Ariskina E.V."/>
            <person name="Hahnke R.L."/>
            <person name="Bunk B."/>
            <person name="Sproer C."/>
            <person name="Schumann P."/>
            <person name="Evtushenko L.I."/>
            <person name="Kublanov I.V."/>
        </authorList>
    </citation>
    <scope>NUCLEOTIDE SEQUENCE</scope>
    <source>
        <strain evidence="2">DSM 106290</strain>
    </source>
</reference>
<organism evidence="2 3">
    <name type="scientific">Natronoglycomyces albus</name>
    <dbReference type="NCBI Taxonomy" id="2811108"/>
    <lineage>
        <taxon>Bacteria</taxon>
        <taxon>Bacillati</taxon>
        <taxon>Actinomycetota</taxon>
        <taxon>Actinomycetes</taxon>
        <taxon>Glycomycetales</taxon>
        <taxon>Glycomycetaceae</taxon>
        <taxon>Natronoglycomyces</taxon>
    </lineage>
</organism>
<dbReference type="AlphaFoldDB" id="A0A895XTH5"/>
<dbReference type="PANTHER" id="PTHR35525:SF3">
    <property type="entry name" value="BLL6575 PROTEIN"/>
    <property type="match status" value="1"/>
</dbReference>
<proteinExistence type="predicted"/>
<dbReference type="RefSeq" id="WP_213170939.1">
    <property type="nucleotide sequence ID" value="NZ_CP070496.1"/>
</dbReference>
<feature type="domain" description="Zinc finger CGNR" evidence="1">
    <location>
        <begin position="120"/>
        <end position="167"/>
    </location>
</feature>
<evidence type="ECO:0000313" key="3">
    <source>
        <dbReference type="Proteomes" id="UP000662939"/>
    </source>
</evidence>
<accession>A0A895XTH5</accession>
<evidence type="ECO:0000313" key="2">
    <source>
        <dbReference type="EMBL" id="QSB04938.1"/>
    </source>
</evidence>
<evidence type="ECO:0000259" key="1">
    <source>
        <dbReference type="Pfam" id="PF11706"/>
    </source>
</evidence>
<dbReference type="Pfam" id="PF11706">
    <property type="entry name" value="zf-CGNR"/>
    <property type="match status" value="1"/>
</dbReference>
<gene>
    <name evidence="2" type="ORF">JQS30_14405</name>
</gene>
<sequence>MVNRSNGQAAPGDLEAVRLLLNTWLIPNDTREPEDHLDAYVERSSVPRSQLSQLKALRDDLRMAVERAGPTAEVVNPWVERLAIQPRVAEEELNFGHEAGLAGDLVCAVLEAVASRHWHRLKACPDCRWIFYDHSRNASKRWCKMTAGGPDGRSCGSIAKVRAHRKRVRSTE</sequence>
<dbReference type="EMBL" id="CP070496">
    <property type="protein sequence ID" value="QSB04938.1"/>
    <property type="molecule type" value="Genomic_DNA"/>
</dbReference>
<name>A0A895XTH5_9ACTN</name>
<dbReference type="InterPro" id="IPR023286">
    <property type="entry name" value="ABATE_dom_sf"/>
</dbReference>
<dbReference type="InterPro" id="IPR021005">
    <property type="entry name" value="Znf_CGNR"/>
</dbReference>
<protein>
    <submittedName>
        <fullName evidence="2">CGNR zinc finger domain-containing protein</fullName>
    </submittedName>
</protein>
<dbReference type="SUPFAM" id="SSF160904">
    <property type="entry name" value="Jann2411-like"/>
    <property type="match status" value="1"/>
</dbReference>
<dbReference type="InterPro" id="IPR010852">
    <property type="entry name" value="ABATE"/>
</dbReference>
<dbReference type="PANTHER" id="PTHR35525">
    <property type="entry name" value="BLL6575 PROTEIN"/>
    <property type="match status" value="1"/>
</dbReference>
<dbReference type="Proteomes" id="UP000662939">
    <property type="component" value="Chromosome"/>
</dbReference>
<keyword evidence="3" id="KW-1185">Reference proteome</keyword>
<dbReference type="KEGG" id="nav:JQS30_14405"/>